<dbReference type="InterPro" id="IPR003159">
    <property type="entry name" value="Lyase_8_central_dom"/>
</dbReference>
<dbReference type="InterPro" id="IPR005149">
    <property type="entry name" value="Tscrpt_reg_PadR_N"/>
</dbReference>
<dbReference type="SUPFAM" id="SSF46785">
    <property type="entry name" value="Winged helix' DNA-binding domain"/>
    <property type="match status" value="1"/>
</dbReference>
<dbReference type="Gene3D" id="2.70.98.10">
    <property type="match status" value="1"/>
</dbReference>
<dbReference type="Pfam" id="PF03551">
    <property type="entry name" value="PadR"/>
    <property type="match status" value="1"/>
</dbReference>
<dbReference type="InterPro" id="IPR036390">
    <property type="entry name" value="WH_DNA-bd_sf"/>
</dbReference>
<dbReference type="Gene3D" id="1.10.10.10">
    <property type="entry name" value="Winged helix-like DNA-binding domain superfamily/Winged helix DNA-binding domain"/>
    <property type="match status" value="1"/>
</dbReference>
<dbReference type="InterPro" id="IPR011013">
    <property type="entry name" value="Gal_mutarotase_sf_dom"/>
</dbReference>
<evidence type="ECO:0000256" key="2">
    <source>
        <dbReference type="PIRSR" id="PIRSR638970-1"/>
    </source>
</evidence>
<evidence type="ECO:0000313" key="7">
    <source>
        <dbReference type="Proteomes" id="UP000306628"/>
    </source>
</evidence>
<organism evidence="6 7">
    <name type="scientific">Nonomuraea zeae</name>
    <dbReference type="NCBI Taxonomy" id="1642303"/>
    <lineage>
        <taxon>Bacteria</taxon>
        <taxon>Bacillati</taxon>
        <taxon>Actinomycetota</taxon>
        <taxon>Actinomycetes</taxon>
        <taxon>Streptosporangiales</taxon>
        <taxon>Streptosporangiaceae</taxon>
        <taxon>Nonomuraea</taxon>
    </lineage>
</organism>
<dbReference type="AlphaFoldDB" id="A0A5S4G1N9"/>
<keyword evidence="7" id="KW-1185">Reference proteome</keyword>
<feature type="active site" evidence="2">
    <location>
        <position position="311"/>
    </location>
</feature>
<dbReference type="OrthoDB" id="6636047at2"/>
<dbReference type="PROSITE" id="PS51318">
    <property type="entry name" value="TAT"/>
    <property type="match status" value="1"/>
</dbReference>
<evidence type="ECO:0000259" key="4">
    <source>
        <dbReference type="Pfam" id="PF03551"/>
    </source>
</evidence>
<dbReference type="Proteomes" id="UP000306628">
    <property type="component" value="Unassembled WGS sequence"/>
</dbReference>
<evidence type="ECO:0000313" key="6">
    <source>
        <dbReference type="EMBL" id="TMR26927.1"/>
    </source>
</evidence>
<dbReference type="InterPro" id="IPR038970">
    <property type="entry name" value="Lyase_8"/>
</dbReference>
<comment type="similarity">
    <text evidence="1">Belongs to the polysaccharide lyase 8 family.</text>
</comment>
<accession>A0A5S4G1N9</accession>
<dbReference type="InterPro" id="IPR036388">
    <property type="entry name" value="WH-like_DNA-bd_sf"/>
</dbReference>
<dbReference type="GO" id="GO:0005975">
    <property type="term" value="P:carbohydrate metabolic process"/>
    <property type="evidence" value="ECO:0007669"/>
    <property type="project" value="InterPro"/>
</dbReference>
<dbReference type="InterPro" id="IPR006311">
    <property type="entry name" value="TAT_signal"/>
</dbReference>
<feature type="domain" description="Polysaccharide lyase family 8 central" evidence="3">
    <location>
        <begin position="396"/>
        <end position="619"/>
    </location>
</feature>
<sequence length="870" mass="94456">MHRPSRRAFLRLGGVSAAGALGAVFPAEVAYMPDDSFIRLRRRWLEVIAGPGHELGAGPYRDRLAELGRAAARYQGTMAPARTSLWPDQAFPSFAATPRRLRTMAHAYALEGTGLTGDASLAAAVATGVDHYRRHVYAAGAEPAGNWWHWEIGVPKALLEAAVLIGPHLSERRSADLRAAVGHFVPERRFSDYSGTSTGANRVDLCVVLLLRAMLGSDHGRAALAASALSPVFRLVSDGDGFYRDGSFIQHTHVPYQGAYGVTLLSGLATLFAVLRGSPWEVVDQNVFDMVERSFAPFVRDGAAMDLVRGRGVARRPFGDHERGREIAAAILLLGESASAAERARWQALVKGWAVRSTYRPMTAQAEPAFRARLAAVLADDAVPAAPEPAGHRLLPMSARAVHRRPGWCAALSMASYRIGHYEHGNGENLRGWHTGSGMLYWWAGRHGDHYSDSFWTTVDPYRLPGTTVSTRRLPDGAGEGWGDTCPPGRWVGGATDGTYAIAGQHLNGLESTMEAFKSWVFLDDAVVCLGAGITGEDGAPVETVVDNRRTGAALATGAGWAHLDGHGGYVLRDGGLLRTSRERRTGGGTARDYVTLWLDHGLDPRAAGYAYLLLPGASQAETRARAADAGWAAGRRRAAERLDAQVRPPGRSGGRVEDRHRTATLTCFCLHGLLSTRRVYPLCIVGRMTVSYTLLGLLEEADRHGYDLKQAYDRRFGAAKPIRFGQVYRTLAQLVRDGLVEILGVEPGAGPDRKRYAITPEGVTDLDRWLAEPEDPQPQLQTVLFTKVTLALMSGRPAAEFLDAQRTRHLDAMRTLTVARREAVSAQDALLADYQLFHVEADLRWIDHAAGRLPALAEEAGDDHRLSGS</sequence>
<gene>
    <name evidence="6" type="ORF">ETD85_40865</name>
</gene>
<comment type="caution">
    <text evidence="6">The sequence shown here is derived from an EMBL/GenBank/DDBJ whole genome shotgun (WGS) entry which is preliminary data.</text>
</comment>
<dbReference type="InterPro" id="IPR014718">
    <property type="entry name" value="GH-type_carb-bd"/>
</dbReference>
<feature type="active site" evidence="2">
    <location>
        <position position="251"/>
    </location>
</feature>
<dbReference type="EMBL" id="VCKX01000182">
    <property type="protein sequence ID" value="TMR26927.1"/>
    <property type="molecule type" value="Genomic_DNA"/>
</dbReference>
<dbReference type="RefSeq" id="WP_138695202.1">
    <property type="nucleotide sequence ID" value="NZ_JBHSAZ010000021.1"/>
</dbReference>
<dbReference type="GO" id="GO:0005576">
    <property type="term" value="C:extracellular region"/>
    <property type="evidence" value="ECO:0007669"/>
    <property type="project" value="InterPro"/>
</dbReference>
<dbReference type="Pfam" id="PF08124">
    <property type="entry name" value="Lyase_8_N"/>
    <property type="match status" value="1"/>
</dbReference>
<keyword evidence="6" id="KW-0456">Lyase</keyword>
<dbReference type="InterPro" id="IPR012970">
    <property type="entry name" value="Lyase_8_alpha_N"/>
</dbReference>
<protein>
    <submittedName>
        <fullName evidence="6">Lyase</fullName>
    </submittedName>
</protein>
<dbReference type="InterPro" id="IPR008929">
    <property type="entry name" value="Chondroitin_lyas"/>
</dbReference>
<dbReference type="Gene3D" id="1.50.10.100">
    <property type="entry name" value="Chondroitin AC/alginate lyase"/>
    <property type="match status" value="1"/>
</dbReference>
<dbReference type="Pfam" id="PF02278">
    <property type="entry name" value="Lyase_8"/>
    <property type="match status" value="1"/>
</dbReference>
<feature type="domain" description="Polysaccharide lyase 8 N-terminal alpha-helical" evidence="5">
    <location>
        <begin position="56"/>
        <end position="351"/>
    </location>
</feature>
<reference evidence="6 7" key="1">
    <citation type="submission" date="2019-05" db="EMBL/GenBank/DDBJ databases">
        <title>Draft genome sequence of Nonomuraea zeae DSM 100528.</title>
        <authorList>
            <person name="Saricaoglu S."/>
            <person name="Isik K."/>
        </authorList>
    </citation>
    <scope>NUCLEOTIDE SEQUENCE [LARGE SCALE GENOMIC DNA]</scope>
    <source>
        <strain evidence="6 7">DSM 100528</strain>
    </source>
</reference>
<dbReference type="SUPFAM" id="SSF48230">
    <property type="entry name" value="Chondroitin AC/alginate lyase"/>
    <property type="match status" value="1"/>
</dbReference>
<proteinExistence type="inferred from homology"/>
<evidence type="ECO:0000256" key="1">
    <source>
        <dbReference type="ARBA" id="ARBA00006699"/>
    </source>
</evidence>
<dbReference type="GO" id="GO:0030246">
    <property type="term" value="F:carbohydrate binding"/>
    <property type="evidence" value="ECO:0007669"/>
    <property type="project" value="InterPro"/>
</dbReference>
<dbReference type="PANTHER" id="PTHR38481">
    <property type="entry name" value="HYALURONATE LYASE"/>
    <property type="match status" value="1"/>
</dbReference>
<evidence type="ECO:0000259" key="5">
    <source>
        <dbReference type="Pfam" id="PF08124"/>
    </source>
</evidence>
<feature type="active site" evidence="2">
    <location>
        <position position="260"/>
    </location>
</feature>
<dbReference type="CDD" id="cd01083">
    <property type="entry name" value="GAG_Lyase"/>
    <property type="match status" value="1"/>
</dbReference>
<feature type="domain" description="Transcription regulator PadR N-terminal" evidence="4">
    <location>
        <begin position="695"/>
        <end position="767"/>
    </location>
</feature>
<evidence type="ECO:0000259" key="3">
    <source>
        <dbReference type="Pfam" id="PF02278"/>
    </source>
</evidence>
<dbReference type="SUPFAM" id="SSF74650">
    <property type="entry name" value="Galactose mutarotase-like"/>
    <property type="match status" value="1"/>
</dbReference>
<dbReference type="PANTHER" id="PTHR38481:SF1">
    <property type="entry name" value="HYALURONATE LYASE"/>
    <property type="match status" value="1"/>
</dbReference>
<name>A0A5S4G1N9_9ACTN</name>
<dbReference type="GO" id="GO:0016837">
    <property type="term" value="F:carbon-oxygen lyase activity, acting on polysaccharides"/>
    <property type="evidence" value="ECO:0007669"/>
    <property type="project" value="UniProtKB-ARBA"/>
</dbReference>